<evidence type="ECO:0000259" key="2">
    <source>
        <dbReference type="Pfam" id="PF00849"/>
    </source>
</evidence>
<dbReference type="OrthoDB" id="9785808at2"/>
<dbReference type="AlphaFoldDB" id="A0A1I0HHW3"/>
<dbReference type="PANTHER" id="PTHR21600">
    <property type="entry name" value="MITOCHONDRIAL RNA PSEUDOURIDINE SYNTHASE"/>
    <property type="match status" value="1"/>
</dbReference>
<dbReference type="EMBL" id="FOHK01000016">
    <property type="protein sequence ID" value="SET83413.1"/>
    <property type="molecule type" value="Genomic_DNA"/>
</dbReference>
<dbReference type="InterPro" id="IPR020103">
    <property type="entry name" value="PsdUridine_synth_cat_dom_sf"/>
</dbReference>
<feature type="domain" description="Pseudouridine synthase RsuA/RluA-like" evidence="2">
    <location>
        <begin position="89"/>
        <end position="225"/>
    </location>
</feature>
<dbReference type="GO" id="GO:0000455">
    <property type="term" value="P:enzyme-directed rRNA pseudouridine synthesis"/>
    <property type="evidence" value="ECO:0007669"/>
    <property type="project" value="TreeGrafter"/>
</dbReference>
<name>A0A1I0HHW3_THASX</name>
<dbReference type="STRING" id="349064.SAMN05660429_02817"/>
<evidence type="ECO:0000313" key="4">
    <source>
        <dbReference type="Proteomes" id="UP000199308"/>
    </source>
</evidence>
<keyword evidence="4" id="KW-1185">Reference proteome</keyword>
<dbReference type="Pfam" id="PF00849">
    <property type="entry name" value="PseudoU_synth_2"/>
    <property type="match status" value="1"/>
</dbReference>
<dbReference type="SUPFAM" id="SSF55120">
    <property type="entry name" value="Pseudouridine synthase"/>
    <property type="match status" value="1"/>
</dbReference>
<protein>
    <submittedName>
        <fullName evidence="3">tRNA pseudouridine32 synthase / 23S rRNA pseudouridine746 synthase</fullName>
    </submittedName>
</protein>
<dbReference type="InterPro" id="IPR050188">
    <property type="entry name" value="RluA_PseudoU_synthase"/>
</dbReference>
<dbReference type="Proteomes" id="UP000199308">
    <property type="component" value="Unassembled WGS sequence"/>
</dbReference>
<sequence length="277" mass="31337">MSPKEFHITVDVPDLGLLHLLKEETQLSSSTLKTAIQKGALWLSRGKQTRRVRRLKTTLQPNDSLHFYYNQSVLAQTCEEAILLADMQDYSFWFKPSGMLSQGSKWSDHLTITRFAETHLQPQRVAFLLHRLDKAASGIIVIAHSKKAARALSHLFEHHQLNKQYKIIVAGHLKADAPIVVEHAIDGKAAYSEFLPLEYDAKLDRTLIQVTIKTGRKHQIRKHAAFLGHPVVGDRLHGNATAEDVDLQLRSSHLSFTCPLTEQHRDITLPESLQLTL</sequence>
<gene>
    <name evidence="3" type="ORF">SAMN05660429_02817</name>
</gene>
<dbReference type="InterPro" id="IPR006145">
    <property type="entry name" value="PsdUridine_synth_RsuA/RluA"/>
</dbReference>
<evidence type="ECO:0000313" key="3">
    <source>
        <dbReference type="EMBL" id="SET83413.1"/>
    </source>
</evidence>
<dbReference type="GO" id="GO:0140098">
    <property type="term" value="F:catalytic activity, acting on RNA"/>
    <property type="evidence" value="ECO:0007669"/>
    <property type="project" value="UniProtKB-ARBA"/>
</dbReference>
<organism evidence="3 4">
    <name type="scientific">Thalassotalea agarivorans</name>
    <name type="common">Thalassomonas agarivorans</name>
    <dbReference type="NCBI Taxonomy" id="349064"/>
    <lineage>
        <taxon>Bacteria</taxon>
        <taxon>Pseudomonadati</taxon>
        <taxon>Pseudomonadota</taxon>
        <taxon>Gammaproteobacteria</taxon>
        <taxon>Alteromonadales</taxon>
        <taxon>Colwelliaceae</taxon>
        <taxon>Thalassotalea</taxon>
    </lineage>
</organism>
<dbReference type="GO" id="GO:0009982">
    <property type="term" value="F:pseudouridine synthase activity"/>
    <property type="evidence" value="ECO:0007669"/>
    <property type="project" value="InterPro"/>
</dbReference>
<dbReference type="CDD" id="cd02869">
    <property type="entry name" value="PseudoU_synth_RluA_like"/>
    <property type="match status" value="1"/>
</dbReference>
<dbReference type="RefSeq" id="WP_093331834.1">
    <property type="nucleotide sequence ID" value="NZ_AP027363.1"/>
</dbReference>
<evidence type="ECO:0000256" key="1">
    <source>
        <dbReference type="ARBA" id="ARBA00010876"/>
    </source>
</evidence>
<comment type="similarity">
    <text evidence="1">Belongs to the pseudouridine synthase RluA family.</text>
</comment>
<dbReference type="Gene3D" id="3.30.2350.10">
    <property type="entry name" value="Pseudouridine synthase"/>
    <property type="match status" value="1"/>
</dbReference>
<dbReference type="PANTHER" id="PTHR21600:SF87">
    <property type="entry name" value="RNA PSEUDOURIDYLATE SYNTHASE DOMAIN-CONTAINING PROTEIN 1"/>
    <property type="match status" value="1"/>
</dbReference>
<proteinExistence type="inferred from homology"/>
<accession>A0A1I0HHW3</accession>
<dbReference type="GO" id="GO:0003723">
    <property type="term" value="F:RNA binding"/>
    <property type="evidence" value="ECO:0007669"/>
    <property type="project" value="InterPro"/>
</dbReference>
<reference evidence="3 4" key="1">
    <citation type="submission" date="2016-10" db="EMBL/GenBank/DDBJ databases">
        <authorList>
            <person name="de Groot N.N."/>
        </authorList>
    </citation>
    <scope>NUCLEOTIDE SEQUENCE [LARGE SCALE GENOMIC DNA]</scope>
    <source>
        <strain evidence="3 4">DSM 19706</strain>
    </source>
</reference>